<sequence length="96" mass="11154">MEQLWEYGKSLWWWCMMVLGLGALLYLMARTKKTGRVSPPPSSTSQKRTREGPSPEDKEERRTKARHDAKRQWIEENGLTCGRYVENTSLGHSNEV</sequence>
<protein>
    <submittedName>
        <fullName evidence="3">Uncharacterized protein</fullName>
    </submittedName>
</protein>
<feature type="non-terminal residue" evidence="3">
    <location>
        <position position="96"/>
    </location>
</feature>
<dbReference type="AlphaFoldDB" id="A0ABC8RVT4"/>
<feature type="region of interest" description="Disordered" evidence="1">
    <location>
        <begin position="33"/>
        <end position="69"/>
    </location>
</feature>
<keyword evidence="2" id="KW-0472">Membrane</keyword>
<keyword evidence="2" id="KW-1133">Transmembrane helix</keyword>
<keyword evidence="2" id="KW-0812">Transmembrane</keyword>
<dbReference type="EMBL" id="CAUOFW020001836">
    <property type="protein sequence ID" value="CAK9149090.1"/>
    <property type="molecule type" value="Genomic_DNA"/>
</dbReference>
<proteinExistence type="predicted"/>
<accession>A0ABC8RVT4</accession>
<name>A0ABC8RVT4_9AQUA</name>
<keyword evidence="4" id="KW-1185">Reference proteome</keyword>
<evidence type="ECO:0000256" key="2">
    <source>
        <dbReference type="SAM" id="Phobius"/>
    </source>
</evidence>
<evidence type="ECO:0000256" key="1">
    <source>
        <dbReference type="SAM" id="MobiDB-lite"/>
    </source>
</evidence>
<dbReference type="Proteomes" id="UP001642360">
    <property type="component" value="Unassembled WGS sequence"/>
</dbReference>
<evidence type="ECO:0000313" key="3">
    <source>
        <dbReference type="EMBL" id="CAK9149090.1"/>
    </source>
</evidence>
<evidence type="ECO:0000313" key="4">
    <source>
        <dbReference type="Proteomes" id="UP001642360"/>
    </source>
</evidence>
<gene>
    <name evidence="3" type="ORF">ILEXP_LOCUS17116</name>
</gene>
<comment type="caution">
    <text evidence="3">The sequence shown here is derived from an EMBL/GenBank/DDBJ whole genome shotgun (WGS) entry which is preliminary data.</text>
</comment>
<feature type="transmembrane region" description="Helical" evidence="2">
    <location>
        <begin position="12"/>
        <end position="29"/>
    </location>
</feature>
<feature type="compositionally biased region" description="Basic and acidic residues" evidence="1">
    <location>
        <begin position="48"/>
        <end position="62"/>
    </location>
</feature>
<reference evidence="3 4" key="1">
    <citation type="submission" date="2024-02" db="EMBL/GenBank/DDBJ databases">
        <authorList>
            <person name="Vignale AGUSTIN F."/>
            <person name="Sosa J E."/>
            <person name="Modenutti C."/>
        </authorList>
    </citation>
    <scope>NUCLEOTIDE SEQUENCE [LARGE SCALE GENOMIC DNA]</scope>
</reference>
<organism evidence="3 4">
    <name type="scientific">Ilex paraguariensis</name>
    <name type="common">yerba mate</name>
    <dbReference type="NCBI Taxonomy" id="185542"/>
    <lineage>
        <taxon>Eukaryota</taxon>
        <taxon>Viridiplantae</taxon>
        <taxon>Streptophyta</taxon>
        <taxon>Embryophyta</taxon>
        <taxon>Tracheophyta</taxon>
        <taxon>Spermatophyta</taxon>
        <taxon>Magnoliopsida</taxon>
        <taxon>eudicotyledons</taxon>
        <taxon>Gunneridae</taxon>
        <taxon>Pentapetalae</taxon>
        <taxon>asterids</taxon>
        <taxon>campanulids</taxon>
        <taxon>Aquifoliales</taxon>
        <taxon>Aquifoliaceae</taxon>
        <taxon>Ilex</taxon>
    </lineage>
</organism>